<dbReference type="PANTHER" id="PTHR30582">
    <property type="entry name" value="L,D-TRANSPEPTIDASE"/>
    <property type="match status" value="1"/>
</dbReference>
<dbReference type="GO" id="GO:0018104">
    <property type="term" value="P:peptidoglycan-protein cross-linking"/>
    <property type="evidence" value="ECO:0007669"/>
    <property type="project" value="TreeGrafter"/>
</dbReference>
<proteinExistence type="inferred from homology"/>
<dbReference type="Proteomes" id="UP000199542">
    <property type="component" value="Unassembled WGS sequence"/>
</dbReference>
<dbReference type="GO" id="GO:0005576">
    <property type="term" value="C:extracellular region"/>
    <property type="evidence" value="ECO:0007669"/>
    <property type="project" value="TreeGrafter"/>
</dbReference>
<evidence type="ECO:0000256" key="5">
    <source>
        <dbReference type="ARBA" id="ARBA00022801"/>
    </source>
</evidence>
<dbReference type="GO" id="GO:0071555">
    <property type="term" value="P:cell wall organization"/>
    <property type="evidence" value="ECO:0007669"/>
    <property type="project" value="UniProtKB-UniRule"/>
</dbReference>
<evidence type="ECO:0000256" key="8">
    <source>
        <dbReference type="ARBA" id="ARBA00023316"/>
    </source>
</evidence>
<dbReference type="PROSITE" id="PS51318">
    <property type="entry name" value="TAT"/>
    <property type="match status" value="1"/>
</dbReference>
<keyword evidence="7 9" id="KW-0573">Peptidoglycan synthesis</keyword>
<accession>A0A1G4PFH2</accession>
<dbReference type="GO" id="GO:0008360">
    <property type="term" value="P:regulation of cell shape"/>
    <property type="evidence" value="ECO:0007669"/>
    <property type="project" value="UniProtKB-UniRule"/>
</dbReference>
<evidence type="ECO:0000256" key="6">
    <source>
        <dbReference type="ARBA" id="ARBA00022960"/>
    </source>
</evidence>
<dbReference type="AlphaFoldDB" id="A0A1G4PFH2"/>
<comment type="similarity">
    <text evidence="2">Belongs to the YkuD family.</text>
</comment>
<dbReference type="InterPro" id="IPR050979">
    <property type="entry name" value="LD-transpeptidase"/>
</dbReference>
<dbReference type="FunFam" id="2.40.440.10:FF:000002">
    <property type="entry name" value="L,D-transpeptidase ErfK/SrfK"/>
    <property type="match status" value="1"/>
</dbReference>
<dbReference type="UniPathway" id="UPA00219"/>
<dbReference type="GO" id="GO:0016757">
    <property type="term" value="F:glycosyltransferase activity"/>
    <property type="evidence" value="ECO:0007669"/>
    <property type="project" value="UniProtKB-KW"/>
</dbReference>
<dbReference type="NCBIfam" id="TIGR01409">
    <property type="entry name" value="TAT_signal_seq"/>
    <property type="match status" value="1"/>
</dbReference>
<dbReference type="GO" id="GO:0071972">
    <property type="term" value="F:peptidoglycan L,D-transpeptidase activity"/>
    <property type="evidence" value="ECO:0007669"/>
    <property type="project" value="TreeGrafter"/>
</dbReference>
<dbReference type="InterPro" id="IPR019546">
    <property type="entry name" value="TAT_signal_bac_arc"/>
</dbReference>
<keyword evidence="8 9" id="KW-0961">Cell wall biogenesis/degradation</keyword>
<evidence type="ECO:0000256" key="3">
    <source>
        <dbReference type="ARBA" id="ARBA00022676"/>
    </source>
</evidence>
<sequence>MNEPTGVGAAFRPFPRDRRKSVPRMSLEKSLSRRNFLSFSALTAASALAGCASTSAPSVQPVGFRFPRPFETTPAPTDAELDVIYGPIEDGGFLIPAVPYQQIDPRYYRQQVIDPTGERPGTIVVDTPSRFLYLVQPGGTAMRYGVGIGREGFAWSGNGVIQWKQKWPRWKPPNEMVARQPELAKYSIERGGMEPGLLNPLGARALYIFSNGEDTLYRLHGNPEWRSIGKAVSSGCVRLLNQDIIDLYDRVPNKTPIVVWQ</sequence>
<reference evidence="12 13" key="1">
    <citation type="submission" date="2016-10" db="EMBL/GenBank/DDBJ databases">
        <authorList>
            <person name="de Groot N.N."/>
        </authorList>
    </citation>
    <scope>NUCLEOTIDE SEQUENCE [LARGE SCALE GENOMIC DNA]</scope>
    <source>
        <strain evidence="12 13">CGMCC 1.3401</strain>
    </source>
</reference>
<keyword evidence="6 9" id="KW-0133">Cell shape</keyword>
<feature type="active site" description="Proton donor/acceptor" evidence="9">
    <location>
        <position position="220"/>
    </location>
</feature>
<dbReference type="Pfam" id="PF03734">
    <property type="entry name" value="YkuD"/>
    <property type="match status" value="1"/>
</dbReference>
<dbReference type="Gene3D" id="2.40.440.10">
    <property type="entry name" value="L,D-transpeptidase catalytic domain-like"/>
    <property type="match status" value="1"/>
</dbReference>
<dbReference type="InterPro" id="IPR038063">
    <property type="entry name" value="Transpep_catalytic_dom"/>
</dbReference>
<gene>
    <name evidence="12" type="ORF">SAMN02927900_00452</name>
</gene>
<evidence type="ECO:0000259" key="11">
    <source>
        <dbReference type="PROSITE" id="PS52029"/>
    </source>
</evidence>
<evidence type="ECO:0000256" key="9">
    <source>
        <dbReference type="PROSITE-ProRule" id="PRU01373"/>
    </source>
</evidence>
<dbReference type="CDD" id="cd16913">
    <property type="entry name" value="YkuD_like"/>
    <property type="match status" value="1"/>
</dbReference>
<keyword evidence="3" id="KW-0328">Glycosyltransferase</keyword>
<dbReference type="SUPFAM" id="SSF141523">
    <property type="entry name" value="L,D-transpeptidase catalytic domain-like"/>
    <property type="match status" value="1"/>
</dbReference>
<dbReference type="InterPro" id="IPR005490">
    <property type="entry name" value="LD_TPept_cat_dom"/>
</dbReference>
<feature type="domain" description="L,D-TPase catalytic" evidence="11">
    <location>
        <begin position="121"/>
        <end position="260"/>
    </location>
</feature>
<protein>
    <submittedName>
        <fullName evidence="12">Tat (Twin-arginine translocation) pathway signal sequence</fullName>
    </submittedName>
</protein>
<evidence type="ECO:0000256" key="7">
    <source>
        <dbReference type="ARBA" id="ARBA00022984"/>
    </source>
</evidence>
<name>A0A1G4PFH2_9HYPH</name>
<feature type="active site" description="Nucleophile" evidence="9">
    <location>
        <position position="236"/>
    </location>
</feature>
<dbReference type="PANTHER" id="PTHR30582:SF24">
    <property type="entry name" value="L,D-TRANSPEPTIDASE ERFK_SRFK-RELATED"/>
    <property type="match status" value="1"/>
</dbReference>
<comment type="pathway">
    <text evidence="1 9">Cell wall biogenesis; peptidoglycan biosynthesis.</text>
</comment>
<evidence type="ECO:0000256" key="2">
    <source>
        <dbReference type="ARBA" id="ARBA00005992"/>
    </source>
</evidence>
<organism evidence="12 13">
    <name type="scientific">Rhizobium mongolense subsp. loessense</name>
    <dbReference type="NCBI Taxonomy" id="158890"/>
    <lineage>
        <taxon>Bacteria</taxon>
        <taxon>Pseudomonadati</taxon>
        <taxon>Pseudomonadota</taxon>
        <taxon>Alphaproteobacteria</taxon>
        <taxon>Hyphomicrobiales</taxon>
        <taxon>Rhizobiaceae</taxon>
        <taxon>Rhizobium/Agrobacterium group</taxon>
        <taxon>Rhizobium</taxon>
    </lineage>
</organism>
<dbReference type="InterPro" id="IPR006311">
    <property type="entry name" value="TAT_signal"/>
</dbReference>
<evidence type="ECO:0000313" key="13">
    <source>
        <dbReference type="Proteomes" id="UP000199542"/>
    </source>
</evidence>
<keyword evidence="5" id="KW-0378">Hydrolase</keyword>
<evidence type="ECO:0000256" key="10">
    <source>
        <dbReference type="SAM" id="MobiDB-lite"/>
    </source>
</evidence>
<evidence type="ECO:0000256" key="4">
    <source>
        <dbReference type="ARBA" id="ARBA00022679"/>
    </source>
</evidence>
<dbReference type="EMBL" id="FMTM01000001">
    <property type="protein sequence ID" value="SCW30779.1"/>
    <property type="molecule type" value="Genomic_DNA"/>
</dbReference>
<dbReference type="PROSITE" id="PS52029">
    <property type="entry name" value="LD_TPASE"/>
    <property type="match status" value="1"/>
</dbReference>
<keyword evidence="4" id="KW-0808">Transferase</keyword>
<evidence type="ECO:0000256" key="1">
    <source>
        <dbReference type="ARBA" id="ARBA00004752"/>
    </source>
</evidence>
<evidence type="ECO:0000313" key="12">
    <source>
        <dbReference type="EMBL" id="SCW30779.1"/>
    </source>
</evidence>
<feature type="region of interest" description="Disordered" evidence="10">
    <location>
        <begin position="1"/>
        <end position="22"/>
    </location>
</feature>